<gene>
    <name evidence="1" type="primary">sirA</name>
    <name evidence="1" type="ORF">ABC228_04065</name>
</gene>
<sequence>MKVYTVYWIKNEFAEHYYYKSDILYRFLREFHAKYNRNDLVTQFNFITESFPKEQLSSQLTRLQQNTFRNQAKRNPIELGNTINYITLHINEKHLKFRCETLEDAEALLFPILRRFHPYLFIMDEENENYGWISPVRTSIAYNNEEVLYS</sequence>
<evidence type="ECO:0000313" key="1">
    <source>
        <dbReference type="EMBL" id="MEN2766351.1"/>
    </source>
</evidence>
<proteinExistence type="predicted"/>
<dbReference type="InterPro" id="IPR038449">
    <property type="entry name" value="SirA_sf"/>
</dbReference>
<protein>
    <submittedName>
        <fullName evidence="1">Sporulation inhibitor of replication protein SirA</fullName>
    </submittedName>
</protein>
<dbReference type="InterPro" id="IPR019683">
    <property type="entry name" value="SirA"/>
</dbReference>
<comment type="caution">
    <text evidence="1">The sequence shown here is derived from an EMBL/GenBank/DDBJ whole genome shotgun (WGS) entry which is preliminary data.</text>
</comment>
<dbReference type="EMBL" id="JBDIML010000001">
    <property type="protein sequence ID" value="MEN2766351.1"/>
    <property type="molecule type" value="Genomic_DNA"/>
</dbReference>
<dbReference type="Pfam" id="PF10747">
    <property type="entry name" value="SirA"/>
    <property type="match status" value="1"/>
</dbReference>
<dbReference type="Gene3D" id="3.30.310.250">
    <property type="entry name" value="Sporulation inhibitor of replication protein SirA"/>
    <property type="match status" value="1"/>
</dbReference>
<accession>A0ABU9XF81</accession>
<evidence type="ECO:0000313" key="2">
    <source>
        <dbReference type="Proteomes" id="UP001444625"/>
    </source>
</evidence>
<name>A0ABU9XF81_9BACI</name>
<dbReference type="RefSeq" id="WP_345823803.1">
    <property type="nucleotide sequence ID" value="NZ_JBDIML010000001.1"/>
</dbReference>
<dbReference type="Proteomes" id="UP001444625">
    <property type="component" value="Unassembled WGS sequence"/>
</dbReference>
<organism evidence="1 2">
    <name type="scientific">Ornithinibacillus xuwenensis</name>
    <dbReference type="NCBI Taxonomy" id="3144668"/>
    <lineage>
        <taxon>Bacteria</taxon>
        <taxon>Bacillati</taxon>
        <taxon>Bacillota</taxon>
        <taxon>Bacilli</taxon>
        <taxon>Bacillales</taxon>
        <taxon>Bacillaceae</taxon>
        <taxon>Ornithinibacillus</taxon>
    </lineage>
</organism>
<reference evidence="1 2" key="1">
    <citation type="submission" date="2024-05" db="EMBL/GenBank/DDBJ databases">
        <authorList>
            <person name="Haq I."/>
            <person name="Ullah Z."/>
            <person name="Ahmad R."/>
            <person name="Li M."/>
            <person name="Tong Y."/>
        </authorList>
    </citation>
    <scope>NUCLEOTIDE SEQUENCE [LARGE SCALE GENOMIC DNA]</scope>
    <source>
        <strain evidence="1 2">16A2E</strain>
    </source>
</reference>
<keyword evidence="2" id="KW-1185">Reference proteome</keyword>